<feature type="domain" description="Nudix hydrolase" evidence="4">
    <location>
        <begin position="49"/>
        <end position="186"/>
    </location>
</feature>
<dbReference type="InterPro" id="IPR000086">
    <property type="entry name" value="NUDIX_hydrolase_dom"/>
</dbReference>
<dbReference type="InterPro" id="IPR015797">
    <property type="entry name" value="NUDIX_hydrolase-like_dom_sf"/>
</dbReference>
<evidence type="ECO:0000259" key="4">
    <source>
        <dbReference type="PROSITE" id="PS51462"/>
    </source>
</evidence>
<dbReference type="PROSITE" id="PS51462">
    <property type="entry name" value="NUDIX"/>
    <property type="match status" value="1"/>
</dbReference>
<protein>
    <submittedName>
        <fullName evidence="5">NUDIX hydrolase</fullName>
    </submittedName>
</protein>
<name>D2Q3R3_KRIFD</name>
<dbReference type="GO" id="GO:0016787">
    <property type="term" value="F:hydrolase activity"/>
    <property type="evidence" value="ECO:0007669"/>
    <property type="project" value="UniProtKB-KW"/>
</dbReference>
<dbReference type="eggNOG" id="COG1051">
    <property type="taxonomic scope" value="Bacteria"/>
</dbReference>
<evidence type="ECO:0000256" key="3">
    <source>
        <dbReference type="RuleBase" id="RU003476"/>
    </source>
</evidence>
<dbReference type="Gene3D" id="3.90.79.10">
    <property type="entry name" value="Nucleoside Triphosphate Pyrophosphohydrolase"/>
    <property type="match status" value="1"/>
</dbReference>
<accession>D2Q3R3</accession>
<reference evidence="6" key="1">
    <citation type="submission" date="2009-09" db="EMBL/GenBank/DDBJ databases">
        <title>The complete genome of Kribbella flavida DSM 17836.</title>
        <authorList>
            <consortium name="US DOE Joint Genome Institute (JGI-PGF)"/>
            <person name="Lucas S."/>
            <person name="Copeland A."/>
            <person name="Lapidus A."/>
            <person name="Glavina del Rio T."/>
            <person name="Dalin E."/>
            <person name="Tice H."/>
            <person name="Bruce D."/>
            <person name="Goodwin L."/>
            <person name="Pitluck S."/>
            <person name="Kyrpides N."/>
            <person name="Mavromatis K."/>
            <person name="Ivanova N."/>
            <person name="Saunders E."/>
            <person name="Brettin T."/>
            <person name="Detter J.C."/>
            <person name="Han C."/>
            <person name="Larimer F."/>
            <person name="Land M."/>
            <person name="Hauser L."/>
            <person name="Markowitz V."/>
            <person name="Cheng J.-F."/>
            <person name="Hugenholtz P."/>
            <person name="Woyke T."/>
            <person name="Wu D."/>
            <person name="Pukall R."/>
            <person name="Klenk H.-P."/>
            <person name="Eisen J.A."/>
        </authorList>
    </citation>
    <scope>NUCLEOTIDE SEQUENCE [LARGE SCALE GENOMIC DNA]</scope>
    <source>
        <strain evidence="6">DSM 17836 / JCM 10339 / NBRC 14399</strain>
    </source>
</reference>
<dbReference type="CDD" id="cd03674">
    <property type="entry name" value="NUDIX_Hydrolase"/>
    <property type="match status" value="1"/>
</dbReference>
<evidence type="ECO:0000313" key="6">
    <source>
        <dbReference type="Proteomes" id="UP000007967"/>
    </source>
</evidence>
<dbReference type="PROSITE" id="PS00893">
    <property type="entry name" value="NUDIX_BOX"/>
    <property type="match status" value="1"/>
</dbReference>
<dbReference type="EMBL" id="CP001736">
    <property type="protein sequence ID" value="ADB35935.1"/>
    <property type="molecule type" value="Genomic_DNA"/>
</dbReference>
<evidence type="ECO:0000313" key="5">
    <source>
        <dbReference type="EMBL" id="ADB35935.1"/>
    </source>
</evidence>
<dbReference type="HOGENOM" id="CLU_1446272_0_0_11"/>
<dbReference type="PANTHER" id="PTHR43736">
    <property type="entry name" value="ADP-RIBOSE PYROPHOSPHATASE"/>
    <property type="match status" value="1"/>
</dbReference>
<evidence type="ECO:0000256" key="1">
    <source>
        <dbReference type="ARBA" id="ARBA00005582"/>
    </source>
</evidence>
<dbReference type="InterPro" id="IPR020476">
    <property type="entry name" value="Nudix_hydrolase"/>
</dbReference>
<dbReference type="PRINTS" id="PR00502">
    <property type="entry name" value="NUDIXFAMILY"/>
</dbReference>
<dbReference type="AlphaFoldDB" id="D2Q3R3"/>
<dbReference type="STRING" id="479435.Kfla_6947"/>
<gene>
    <name evidence="5" type="ordered locus">Kfla_6947</name>
</gene>
<reference evidence="5 6" key="2">
    <citation type="journal article" date="2010" name="Stand. Genomic Sci.">
        <title>Complete genome sequence of Kribbella flavida type strain (IFO 14399).</title>
        <authorList>
            <person name="Pukall R."/>
            <person name="Lapidus A."/>
            <person name="Glavina Del Rio T."/>
            <person name="Copeland A."/>
            <person name="Tice H."/>
            <person name="Cheng J.-F."/>
            <person name="Lucas S."/>
            <person name="Chen F."/>
            <person name="Nolan M."/>
            <person name="LaButti K."/>
            <person name="Pati A."/>
            <person name="Ivanova N."/>
            <person name="Mavrommatis K."/>
            <person name="Mikhailova N."/>
            <person name="Pitluck S."/>
            <person name="Bruce D."/>
            <person name="Goodwin L."/>
            <person name="Land M."/>
            <person name="Hauser L."/>
            <person name="Chang Y.-J."/>
            <person name="Jeffries C.D."/>
            <person name="Chen A."/>
            <person name="Palaniappan K."/>
            <person name="Chain P."/>
            <person name="Rohde M."/>
            <person name="Goeker M."/>
            <person name="Bristow J."/>
            <person name="Eisen J.A."/>
            <person name="Markowitz V."/>
            <person name="Hugenholtz P."/>
            <person name="Kyrpides N.C."/>
            <person name="Klenk H.-P."/>
            <person name="Brettin T."/>
        </authorList>
    </citation>
    <scope>NUCLEOTIDE SEQUENCE [LARGE SCALE GENOMIC DNA]</scope>
    <source>
        <strain evidence="6">DSM 17836 / JCM 10339 / NBRC 14399</strain>
    </source>
</reference>
<dbReference type="Proteomes" id="UP000007967">
    <property type="component" value="Chromosome"/>
</dbReference>
<keyword evidence="6" id="KW-1185">Reference proteome</keyword>
<dbReference type="SUPFAM" id="SSF55811">
    <property type="entry name" value="Nudix"/>
    <property type="match status" value="1"/>
</dbReference>
<evidence type="ECO:0000256" key="2">
    <source>
        <dbReference type="ARBA" id="ARBA00022801"/>
    </source>
</evidence>
<comment type="similarity">
    <text evidence="1 3">Belongs to the Nudix hydrolase family.</text>
</comment>
<dbReference type="InterPro" id="IPR020084">
    <property type="entry name" value="NUDIX_hydrolase_CS"/>
</dbReference>
<dbReference type="Pfam" id="PF00293">
    <property type="entry name" value="NUDIX"/>
    <property type="match status" value="1"/>
</dbReference>
<dbReference type="KEGG" id="kfl:Kfla_6947"/>
<dbReference type="PANTHER" id="PTHR43736:SF1">
    <property type="entry name" value="DIHYDRONEOPTERIN TRIPHOSPHATE DIPHOSPHATASE"/>
    <property type="match status" value="1"/>
</dbReference>
<organism evidence="5 6">
    <name type="scientific">Kribbella flavida (strain DSM 17836 / JCM 10339 / NBRC 14399)</name>
    <dbReference type="NCBI Taxonomy" id="479435"/>
    <lineage>
        <taxon>Bacteria</taxon>
        <taxon>Bacillati</taxon>
        <taxon>Actinomycetota</taxon>
        <taxon>Actinomycetes</taxon>
        <taxon>Propionibacteriales</taxon>
        <taxon>Kribbellaceae</taxon>
        <taxon>Kribbella</taxon>
    </lineage>
</organism>
<proteinExistence type="inferred from homology"/>
<sequence length="218" mass="23890">MRPSVQHVHQLVSQIQPLDTLEAEHRDRTVRWLESTDDIYRRAKPATPTPHLVAYVAVLDPADGSSLLVEHRNAGLWLPPGGHVEPAEDPADAAAREVAEELGIAAAFVDPGRRPAFVTVTETVGIDSGHTDVSLWFVVAGRRGMELTTDGSEFGGVRWWSPAEVAAAGQRVFDPHLRRFLTKVAAGTPVRMSGSAQFTAFPQERHAEVAGRIRRLER</sequence>
<keyword evidence="2 3" id="KW-0378">Hydrolase</keyword>